<sequence length="142" mass="15867">MAHHSHNRLNDNNDDESANTEPGLQVHARAQIPFDEFVNALEIQSDEDEDYAASPVQQLSDDEHQSIYSTSIDGEIRNVQWLPRLRTRLEADGDASSLSESETETGAAPGIKRRRLHEDVSEDNKGKSDSDSISPHDTETKQ</sequence>
<feature type="compositionally biased region" description="Basic and acidic residues" evidence="1">
    <location>
        <begin position="116"/>
        <end position="142"/>
    </location>
</feature>
<reference evidence="2 3" key="1">
    <citation type="submission" date="2019-03" db="EMBL/GenBank/DDBJ databases">
        <title>Single cell metagenomics reveals metabolic interactions within the superorganism composed of flagellate Streblomastix strix and complex community of Bacteroidetes bacteria on its surface.</title>
        <authorList>
            <person name="Treitli S.C."/>
            <person name="Kolisko M."/>
            <person name="Husnik F."/>
            <person name="Keeling P."/>
            <person name="Hampl V."/>
        </authorList>
    </citation>
    <scope>NUCLEOTIDE SEQUENCE [LARGE SCALE GENOMIC DNA]</scope>
    <source>
        <strain evidence="2">ST1C</strain>
    </source>
</reference>
<organism evidence="2 3">
    <name type="scientific">Streblomastix strix</name>
    <dbReference type="NCBI Taxonomy" id="222440"/>
    <lineage>
        <taxon>Eukaryota</taxon>
        <taxon>Metamonada</taxon>
        <taxon>Preaxostyla</taxon>
        <taxon>Oxymonadida</taxon>
        <taxon>Streblomastigidae</taxon>
        <taxon>Streblomastix</taxon>
    </lineage>
</organism>
<evidence type="ECO:0000313" key="2">
    <source>
        <dbReference type="EMBL" id="KAA6365429.1"/>
    </source>
</evidence>
<gene>
    <name evidence="2" type="ORF">EZS28_039046</name>
</gene>
<dbReference type="Proteomes" id="UP000324800">
    <property type="component" value="Unassembled WGS sequence"/>
</dbReference>
<accession>A0A5J4U504</accession>
<name>A0A5J4U504_9EUKA</name>
<feature type="region of interest" description="Disordered" evidence="1">
    <location>
        <begin position="42"/>
        <end position="71"/>
    </location>
</feature>
<dbReference type="AlphaFoldDB" id="A0A5J4U504"/>
<evidence type="ECO:0000313" key="3">
    <source>
        <dbReference type="Proteomes" id="UP000324800"/>
    </source>
</evidence>
<dbReference type="EMBL" id="SNRW01020467">
    <property type="protein sequence ID" value="KAA6365429.1"/>
    <property type="molecule type" value="Genomic_DNA"/>
</dbReference>
<protein>
    <submittedName>
        <fullName evidence="2">Uncharacterized protein</fullName>
    </submittedName>
</protein>
<feature type="region of interest" description="Disordered" evidence="1">
    <location>
        <begin position="1"/>
        <end position="30"/>
    </location>
</feature>
<evidence type="ECO:0000256" key="1">
    <source>
        <dbReference type="SAM" id="MobiDB-lite"/>
    </source>
</evidence>
<feature type="region of interest" description="Disordered" evidence="1">
    <location>
        <begin position="91"/>
        <end position="142"/>
    </location>
</feature>
<proteinExistence type="predicted"/>
<comment type="caution">
    <text evidence="2">The sequence shown here is derived from an EMBL/GenBank/DDBJ whole genome shotgun (WGS) entry which is preliminary data.</text>
</comment>